<dbReference type="PANTHER" id="PTHR47959:SF1">
    <property type="entry name" value="ATP-DEPENDENT RNA HELICASE DBPA"/>
    <property type="match status" value="1"/>
</dbReference>
<feature type="compositionally biased region" description="Basic and acidic residues" evidence="6">
    <location>
        <begin position="380"/>
        <end position="415"/>
    </location>
</feature>
<evidence type="ECO:0000256" key="6">
    <source>
        <dbReference type="SAM" id="MobiDB-lite"/>
    </source>
</evidence>
<comment type="caution">
    <text evidence="9">The sequence shown here is derived from an EMBL/GenBank/DDBJ whole genome shotgun (WGS) entry which is preliminary data.</text>
</comment>
<dbReference type="Gene3D" id="3.40.50.300">
    <property type="entry name" value="P-loop containing nucleotide triphosphate hydrolases"/>
    <property type="match status" value="2"/>
</dbReference>
<dbReference type="Proteomes" id="UP000260823">
    <property type="component" value="Unassembled WGS sequence"/>
</dbReference>
<dbReference type="PROSITE" id="PS51192">
    <property type="entry name" value="HELICASE_ATP_BIND_1"/>
    <property type="match status" value="1"/>
</dbReference>
<keyword evidence="3 9" id="KW-0347">Helicase</keyword>
<dbReference type="GO" id="GO:0003724">
    <property type="term" value="F:RNA helicase activity"/>
    <property type="evidence" value="ECO:0007669"/>
    <property type="project" value="TreeGrafter"/>
</dbReference>
<evidence type="ECO:0000256" key="3">
    <source>
        <dbReference type="ARBA" id="ARBA00022806"/>
    </source>
</evidence>
<dbReference type="InterPro" id="IPR001650">
    <property type="entry name" value="Helicase_C-like"/>
</dbReference>
<dbReference type="SMART" id="SM00487">
    <property type="entry name" value="DEXDc"/>
    <property type="match status" value="1"/>
</dbReference>
<reference evidence="9 10" key="1">
    <citation type="submission" date="2018-08" db="EMBL/GenBank/DDBJ databases">
        <title>Mucilaginibacter terrae sp. nov., isolated from manganese diggings.</title>
        <authorList>
            <person name="Huang Y."/>
            <person name="Zhou Z."/>
        </authorList>
    </citation>
    <scope>NUCLEOTIDE SEQUENCE [LARGE SCALE GENOMIC DNA]</scope>
    <source>
        <strain evidence="9 10">ZH6</strain>
    </source>
</reference>
<evidence type="ECO:0000313" key="10">
    <source>
        <dbReference type="Proteomes" id="UP000260823"/>
    </source>
</evidence>
<dbReference type="PANTHER" id="PTHR47959">
    <property type="entry name" value="ATP-DEPENDENT RNA HELICASE RHLE-RELATED"/>
    <property type="match status" value="1"/>
</dbReference>
<evidence type="ECO:0000256" key="4">
    <source>
        <dbReference type="ARBA" id="ARBA00022840"/>
    </source>
</evidence>
<proteinExistence type="inferred from homology"/>
<dbReference type="PROSITE" id="PS51194">
    <property type="entry name" value="HELICASE_CTER"/>
    <property type="match status" value="1"/>
</dbReference>
<keyword evidence="1" id="KW-0547">Nucleotide-binding</keyword>
<sequence length="435" mass="48947">MWSDKLRLNKQLIRSVKEVGYTSPTELQLKTINRIIGGQDLIAIAPEGCGKTTTIVLGALNRFSYKPDGVPQVLILVPDQEAVFAMIAHFDLLNKNSAIRIVGLHTGGGVDQQMDDLAEGADIVIASPERARAIYLKLGLNLNKVTLFIIDDAHEIVKLGLQLPVTELSNSIDKCQRLVFSEVMHDKLERMIMPFMNTPAEIEVDGSFDQKIPTYQQLLYHVPNFGTKLNLLTLFMQDDELFTKTVVFANTKQTAEKIYQQLQNRQRTTVMLLAPAAFELKQVSAISEFTEDESARVLIIANENEQETDLTNIPFIIHFDLPADKDTFIKHVTKATDSNDDDTVAITFATDIELNQVRKIEQATGQKMEAGELPEDLVIEKDHKQKEAEKEKKPVRVDPNKHVPGEAFHTKKPENAKTFNFSSGEKAKMNKKRKH</sequence>
<keyword evidence="2" id="KW-0378">Hydrolase</keyword>
<dbReference type="GO" id="GO:0016787">
    <property type="term" value="F:hydrolase activity"/>
    <property type="evidence" value="ECO:0007669"/>
    <property type="project" value="UniProtKB-KW"/>
</dbReference>
<dbReference type="GO" id="GO:0003676">
    <property type="term" value="F:nucleic acid binding"/>
    <property type="evidence" value="ECO:0007669"/>
    <property type="project" value="InterPro"/>
</dbReference>
<dbReference type="GO" id="GO:0005524">
    <property type="term" value="F:ATP binding"/>
    <property type="evidence" value="ECO:0007669"/>
    <property type="project" value="UniProtKB-KW"/>
</dbReference>
<name>A0A3E2NYD2_9SPHI</name>
<evidence type="ECO:0000256" key="1">
    <source>
        <dbReference type="ARBA" id="ARBA00022741"/>
    </source>
</evidence>
<protein>
    <submittedName>
        <fullName evidence="9">DEAD/DEAH box helicase</fullName>
    </submittedName>
</protein>
<organism evidence="9 10">
    <name type="scientific">Mucilaginibacter terrenus</name>
    <dbReference type="NCBI Taxonomy" id="2482727"/>
    <lineage>
        <taxon>Bacteria</taxon>
        <taxon>Pseudomonadati</taxon>
        <taxon>Bacteroidota</taxon>
        <taxon>Sphingobacteriia</taxon>
        <taxon>Sphingobacteriales</taxon>
        <taxon>Sphingobacteriaceae</taxon>
        <taxon>Mucilaginibacter</taxon>
    </lineage>
</organism>
<evidence type="ECO:0000313" key="9">
    <source>
        <dbReference type="EMBL" id="RFZ86014.1"/>
    </source>
</evidence>
<dbReference type="InterPro" id="IPR014001">
    <property type="entry name" value="Helicase_ATP-bd"/>
</dbReference>
<dbReference type="GO" id="GO:0005829">
    <property type="term" value="C:cytosol"/>
    <property type="evidence" value="ECO:0007669"/>
    <property type="project" value="TreeGrafter"/>
</dbReference>
<feature type="region of interest" description="Disordered" evidence="6">
    <location>
        <begin position="380"/>
        <end position="435"/>
    </location>
</feature>
<evidence type="ECO:0000256" key="5">
    <source>
        <dbReference type="ARBA" id="ARBA00038437"/>
    </source>
</evidence>
<evidence type="ECO:0000256" key="2">
    <source>
        <dbReference type="ARBA" id="ARBA00022801"/>
    </source>
</evidence>
<evidence type="ECO:0000259" key="8">
    <source>
        <dbReference type="PROSITE" id="PS51194"/>
    </source>
</evidence>
<accession>A0A3E2NYD2</accession>
<dbReference type="InterPro" id="IPR027417">
    <property type="entry name" value="P-loop_NTPase"/>
</dbReference>
<comment type="similarity">
    <text evidence="5">Belongs to the DEAD box helicase family.</text>
</comment>
<dbReference type="Pfam" id="PF00270">
    <property type="entry name" value="DEAD"/>
    <property type="match status" value="1"/>
</dbReference>
<evidence type="ECO:0000259" key="7">
    <source>
        <dbReference type="PROSITE" id="PS51192"/>
    </source>
</evidence>
<dbReference type="SUPFAM" id="SSF52540">
    <property type="entry name" value="P-loop containing nucleoside triphosphate hydrolases"/>
    <property type="match status" value="2"/>
</dbReference>
<dbReference type="OrthoDB" id="9762011at2"/>
<feature type="domain" description="Helicase C-terminal" evidence="8">
    <location>
        <begin position="228"/>
        <end position="379"/>
    </location>
</feature>
<feature type="domain" description="Helicase ATP-binding" evidence="7">
    <location>
        <begin position="32"/>
        <end position="202"/>
    </location>
</feature>
<dbReference type="InterPro" id="IPR011545">
    <property type="entry name" value="DEAD/DEAH_box_helicase_dom"/>
</dbReference>
<dbReference type="InterPro" id="IPR050079">
    <property type="entry name" value="DEAD_box_RNA_helicase"/>
</dbReference>
<dbReference type="EMBL" id="QWDE01000001">
    <property type="protein sequence ID" value="RFZ86014.1"/>
    <property type="molecule type" value="Genomic_DNA"/>
</dbReference>
<dbReference type="AlphaFoldDB" id="A0A3E2NYD2"/>
<keyword evidence="10" id="KW-1185">Reference proteome</keyword>
<keyword evidence="4" id="KW-0067">ATP-binding</keyword>
<gene>
    <name evidence="9" type="ORF">DYU05_01355</name>
</gene>